<protein>
    <submittedName>
        <fullName evidence="1">GD10642</fullName>
    </submittedName>
</protein>
<evidence type="ECO:0000313" key="1">
    <source>
        <dbReference type="EMBL" id="EDX06316.1"/>
    </source>
</evidence>
<dbReference type="AlphaFoldDB" id="B4QGU1"/>
<dbReference type="OMA" id="RVRDVCC"/>
<dbReference type="EMBL" id="CM000362">
    <property type="protein sequence ID" value="EDX06316.1"/>
    <property type="molecule type" value="Genomic_DNA"/>
</dbReference>
<organism evidence="1 2">
    <name type="scientific">Drosophila simulans</name>
    <name type="common">Fruit fly</name>
    <dbReference type="NCBI Taxonomy" id="7240"/>
    <lineage>
        <taxon>Eukaryota</taxon>
        <taxon>Metazoa</taxon>
        <taxon>Ecdysozoa</taxon>
        <taxon>Arthropoda</taxon>
        <taxon>Hexapoda</taxon>
        <taxon>Insecta</taxon>
        <taxon>Pterygota</taxon>
        <taxon>Neoptera</taxon>
        <taxon>Endopterygota</taxon>
        <taxon>Diptera</taxon>
        <taxon>Brachycera</taxon>
        <taxon>Muscomorpha</taxon>
        <taxon>Ephydroidea</taxon>
        <taxon>Drosophilidae</taxon>
        <taxon>Drosophila</taxon>
        <taxon>Sophophora</taxon>
    </lineage>
</organism>
<evidence type="ECO:0000313" key="2">
    <source>
        <dbReference type="Proteomes" id="UP000000304"/>
    </source>
</evidence>
<dbReference type="Proteomes" id="UP000000304">
    <property type="component" value="Chromosome 2R"/>
</dbReference>
<accession>B4QGU1</accession>
<reference evidence="1 2" key="1">
    <citation type="journal article" date="2007" name="Nature">
        <title>Evolution of genes and genomes on the Drosophila phylogeny.</title>
        <authorList>
            <consortium name="Drosophila 12 Genomes Consortium"/>
            <person name="Clark A.G."/>
            <person name="Eisen M.B."/>
            <person name="Smith D.R."/>
            <person name="Bergman C.M."/>
            <person name="Oliver B."/>
            <person name="Markow T.A."/>
            <person name="Kaufman T.C."/>
            <person name="Kellis M."/>
            <person name="Gelbart W."/>
            <person name="Iyer V.N."/>
            <person name="Pollard D.A."/>
            <person name="Sackton T.B."/>
            <person name="Larracuente A.M."/>
            <person name="Singh N.D."/>
            <person name="Abad J.P."/>
            <person name="Abt D.N."/>
            <person name="Adryan B."/>
            <person name="Aguade M."/>
            <person name="Akashi H."/>
            <person name="Anderson W.W."/>
            <person name="Aquadro C.F."/>
            <person name="Ardell D.H."/>
            <person name="Arguello R."/>
            <person name="Artieri C.G."/>
            <person name="Barbash D.A."/>
            <person name="Barker D."/>
            <person name="Barsanti P."/>
            <person name="Batterham P."/>
            <person name="Batzoglou S."/>
            <person name="Begun D."/>
            <person name="Bhutkar A."/>
            <person name="Blanco E."/>
            <person name="Bosak S.A."/>
            <person name="Bradley R.K."/>
            <person name="Brand A.D."/>
            <person name="Brent M.R."/>
            <person name="Brooks A.N."/>
            <person name="Brown R.H."/>
            <person name="Butlin R.K."/>
            <person name="Caggese C."/>
            <person name="Calvi B.R."/>
            <person name="Bernardo de Carvalho A."/>
            <person name="Caspi A."/>
            <person name="Castrezana S."/>
            <person name="Celniker S.E."/>
            <person name="Chang J.L."/>
            <person name="Chapple C."/>
            <person name="Chatterji S."/>
            <person name="Chinwalla A."/>
            <person name="Civetta A."/>
            <person name="Clifton S.W."/>
            <person name="Comeron J.M."/>
            <person name="Costello J.C."/>
            <person name="Coyne J.A."/>
            <person name="Daub J."/>
            <person name="David R.G."/>
            <person name="Delcher A.L."/>
            <person name="Delehaunty K."/>
            <person name="Do C.B."/>
            <person name="Ebling H."/>
            <person name="Edwards K."/>
            <person name="Eickbush T."/>
            <person name="Evans J.D."/>
            <person name="Filipski A."/>
            <person name="Findeiss S."/>
            <person name="Freyhult E."/>
            <person name="Fulton L."/>
            <person name="Fulton R."/>
            <person name="Garcia A.C."/>
            <person name="Gardiner A."/>
            <person name="Garfield D.A."/>
            <person name="Garvin B.E."/>
            <person name="Gibson G."/>
            <person name="Gilbert D."/>
            <person name="Gnerre S."/>
            <person name="Godfrey J."/>
            <person name="Good R."/>
            <person name="Gotea V."/>
            <person name="Gravely B."/>
            <person name="Greenberg A.J."/>
            <person name="Griffiths-Jones S."/>
            <person name="Gross S."/>
            <person name="Guigo R."/>
            <person name="Gustafson E.A."/>
            <person name="Haerty W."/>
            <person name="Hahn M.W."/>
            <person name="Halligan D.L."/>
            <person name="Halpern A.L."/>
            <person name="Halter G.M."/>
            <person name="Han M.V."/>
            <person name="Heger A."/>
            <person name="Hillier L."/>
            <person name="Hinrichs A.S."/>
            <person name="Holmes I."/>
            <person name="Hoskins R.A."/>
            <person name="Hubisz M.J."/>
            <person name="Hultmark D."/>
            <person name="Huntley M.A."/>
            <person name="Jaffe D.B."/>
            <person name="Jagadeeshan S."/>
            <person name="Jeck W.R."/>
            <person name="Johnson J."/>
            <person name="Jones C.D."/>
            <person name="Jordan W.C."/>
            <person name="Karpen G.H."/>
            <person name="Kataoka E."/>
            <person name="Keightley P.D."/>
            <person name="Kheradpour P."/>
            <person name="Kirkness E.F."/>
            <person name="Koerich L.B."/>
            <person name="Kristiansen K."/>
            <person name="Kudrna D."/>
            <person name="Kulathinal R.J."/>
            <person name="Kumar S."/>
            <person name="Kwok R."/>
            <person name="Lander E."/>
            <person name="Langley C.H."/>
            <person name="Lapoint R."/>
            <person name="Lazzaro B.P."/>
            <person name="Lee S.J."/>
            <person name="Levesque L."/>
            <person name="Li R."/>
            <person name="Lin C.F."/>
            <person name="Lin M.F."/>
            <person name="Lindblad-Toh K."/>
            <person name="Llopart A."/>
            <person name="Long M."/>
            <person name="Low L."/>
            <person name="Lozovsky E."/>
            <person name="Lu J."/>
            <person name="Luo M."/>
            <person name="Machado C.A."/>
            <person name="Makalowski W."/>
            <person name="Marzo M."/>
            <person name="Matsuda M."/>
            <person name="Matzkin L."/>
            <person name="McAllister B."/>
            <person name="McBride C.S."/>
            <person name="McKernan B."/>
            <person name="McKernan K."/>
            <person name="Mendez-Lago M."/>
            <person name="Minx P."/>
            <person name="Mollenhauer M.U."/>
            <person name="Montooth K."/>
            <person name="Mount S.M."/>
            <person name="Mu X."/>
            <person name="Myers E."/>
            <person name="Negre B."/>
            <person name="Newfeld S."/>
            <person name="Nielsen R."/>
            <person name="Noor M.A."/>
            <person name="O'Grady P."/>
            <person name="Pachter L."/>
            <person name="Papaceit M."/>
            <person name="Parisi M.J."/>
            <person name="Parisi M."/>
            <person name="Parts L."/>
            <person name="Pedersen J.S."/>
            <person name="Pesole G."/>
            <person name="Phillippy A.M."/>
            <person name="Ponting C.P."/>
            <person name="Pop M."/>
            <person name="Porcelli D."/>
            <person name="Powell J.R."/>
            <person name="Prohaska S."/>
            <person name="Pruitt K."/>
            <person name="Puig M."/>
            <person name="Quesneville H."/>
            <person name="Ram K.R."/>
            <person name="Rand D."/>
            <person name="Rasmussen M.D."/>
            <person name="Reed L.K."/>
            <person name="Reenan R."/>
            <person name="Reily A."/>
            <person name="Remington K.A."/>
            <person name="Rieger T.T."/>
            <person name="Ritchie M.G."/>
            <person name="Robin C."/>
            <person name="Rogers Y.H."/>
            <person name="Rohde C."/>
            <person name="Rozas J."/>
            <person name="Rubenfield M.J."/>
            <person name="Ruiz A."/>
            <person name="Russo S."/>
            <person name="Salzberg S.L."/>
            <person name="Sanchez-Gracia A."/>
            <person name="Saranga D.J."/>
            <person name="Sato H."/>
            <person name="Schaeffer S.W."/>
            <person name="Schatz M.C."/>
            <person name="Schlenke T."/>
            <person name="Schwartz R."/>
            <person name="Segarra C."/>
            <person name="Singh R.S."/>
            <person name="Sirot L."/>
            <person name="Sirota M."/>
            <person name="Sisneros N.B."/>
            <person name="Smith C.D."/>
            <person name="Smith T.F."/>
            <person name="Spieth J."/>
            <person name="Stage D.E."/>
            <person name="Stark A."/>
            <person name="Stephan W."/>
            <person name="Strausberg R.L."/>
            <person name="Strempel S."/>
            <person name="Sturgill D."/>
            <person name="Sutton G."/>
            <person name="Sutton G.G."/>
            <person name="Tao W."/>
            <person name="Teichmann S."/>
            <person name="Tobari Y.N."/>
            <person name="Tomimura Y."/>
            <person name="Tsolas J.M."/>
            <person name="Valente V.L."/>
            <person name="Venter E."/>
            <person name="Venter J.C."/>
            <person name="Vicario S."/>
            <person name="Vieira F.G."/>
            <person name="Vilella A.J."/>
            <person name="Villasante A."/>
            <person name="Walenz B."/>
            <person name="Wang J."/>
            <person name="Wasserman M."/>
            <person name="Watts T."/>
            <person name="Wilson D."/>
            <person name="Wilson R.K."/>
            <person name="Wing R.A."/>
            <person name="Wolfner M.F."/>
            <person name="Wong A."/>
            <person name="Wong G.K."/>
            <person name="Wu C.I."/>
            <person name="Wu G."/>
            <person name="Yamamoto D."/>
            <person name="Yang H.P."/>
            <person name="Yang S.P."/>
            <person name="Yorke J.A."/>
            <person name="Yoshida K."/>
            <person name="Zdobnov E."/>
            <person name="Zhang P."/>
            <person name="Zhang Y."/>
            <person name="Zimin A.V."/>
            <person name="Baldwin J."/>
            <person name="Abdouelleil A."/>
            <person name="Abdulkadir J."/>
            <person name="Abebe A."/>
            <person name="Abera B."/>
            <person name="Abreu J."/>
            <person name="Acer S.C."/>
            <person name="Aftuck L."/>
            <person name="Alexander A."/>
            <person name="An P."/>
            <person name="Anderson E."/>
            <person name="Anderson S."/>
            <person name="Arachi H."/>
            <person name="Azer M."/>
            <person name="Bachantsang P."/>
            <person name="Barry A."/>
            <person name="Bayul T."/>
            <person name="Berlin A."/>
            <person name="Bessette D."/>
            <person name="Bloom T."/>
            <person name="Blye J."/>
            <person name="Boguslavskiy L."/>
            <person name="Bonnet C."/>
            <person name="Boukhgalter B."/>
            <person name="Bourzgui I."/>
            <person name="Brown A."/>
            <person name="Cahill P."/>
            <person name="Channer S."/>
            <person name="Cheshatsang Y."/>
            <person name="Chuda L."/>
            <person name="Citroen M."/>
            <person name="Collymore A."/>
            <person name="Cooke P."/>
            <person name="Costello M."/>
            <person name="D'Aco K."/>
            <person name="Daza R."/>
            <person name="De Haan G."/>
            <person name="DeGray S."/>
            <person name="DeMaso C."/>
            <person name="Dhargay N."/>
            <person name="Dooley K."/>
            <person name="Dooley E."/>
            <person name="Doricent M."/>
            <person name="Dorje P."/>
            <person name="Dorjee K."/>
            <person name="Dupes A."/>
            <person name="Elong R."/>
            <person name="Falk J."/>
            <person name="Farina A."/>
            <person name="Faro S."/>
            <person name="Ferguson D."/>
            <person name="Fisher S."/>
            <person name="Foley C.D."/>
            <person name="Franke A."/>
            <person name="Friedrich D."/>
            <person name="Gadbois L."/>
            <person name="Gearin G."/>
            <person name="Gearin C.R."/>
            <person name="Giannoukos G."/>
            <person name="Goode T."/>
            <person name="Graham J."/>
            <person name="Grandbois E."/>
            <person name="Grewal S."/>
            <person name="Gyaltsen K."/>
            <person name="Hafez N."/>
            <person name="Hagos B."/>
            <person name="Hall J."/>
            <person name="Henson C."/>
            <person name="Hollinger A."/>
            <person name="Honan T."/>
            <person name="Huard M.D."/>
            <person name="Hughes L."/>
            <person name="Hurhula B."/>
            <person name="Husby M.E."/>
            <person name="Kamat A."/>
            <person name="Kanga B."/>
            <person name="Kashin S."/>
            <person name="Khazanovich D."/>
            <person name="Kisner P."/>
            <person name="Lance K."/>
            <person name="Lara M."/>
            <person name="Lee W."/>
            <person name="Lennon N."/>
            <person name="Letendre F."/>
            <person name="LeVine R."/>
            <person name="Lipovsky A."/>
            <person name="Liu X."/>
            <person name="Liu J."/>
            <person name="Liu S."/>
            <person name="Lokyitsang T."/>
            <person name="Lokyitsang Y."/>
            <person name="Lubonja R."/>
            <person name="Lui A."/>
            <person name="MacDonald P."/>
            <person name="Magnisalis V."/>
            <person name="Maru K."/>
            <person name="Matthews C."/>
            <person name="McCusker W."/>
            <person name="McDonough S."/>
            <person name="Mehta T."/>
            <person name="Meldrim J."/>
            <person name="Meneus L."/>
            <person name="Mihai O."/>
            <person name="Mihalev A."/>
            <person name="Mihova T."/>
            <person name="Mittelman R."/>
            <person name="Mlenga V."/>
            <person name="Montmayeur A."/>
            <person name="Mulrain L."/>
            <person name="Navidi A."/>
            <person name="Naylor J."/>
            <person name="Negash T."/>
            <person name="Nguyen T."/>
            <person name="Nguyen N."/>
            <person name="Nicol R."/>
            <person name="Norbu C."/>
            <person name="Norbu N."/>
            <person name="Novod N."/>
            <person name="O'Neill B."/>
            <person name="Osman S."/>
            <person name="Markiewicz E."/>
            <person name="Oyono O.L."/>
            <person name="Patti C."/>
            <person name="Phunkhang P."/>
            <person name="Pierre F."/>
            <person name="Priest M."/>
            <person name="Raghuraman S."/>
            <person name="Rege F."/>
            <person name="Reyes R."/>
            <person name="Rise C."/>
            <person name="Rogov P."/>
            <person name="Ross K."/>
            <person name="Ryan E."/>
            <person name="Settipalli S."/>
            <person name="Shea T."/>
            <person name="Sherpa N."/>
            <person name="Shi L."/>
            <person name="Shih D."/>
            <person name="Sparrow T."/>
            <person name="Spaulding J."/>
            <person name="Stalker J."/>
            <person name="Stange-Thomann N."/>
            <person name="Stavropoulos S."/>
            <person name="Stone C."/>
            <person name="Strader C."/>
            <person name="Tesfaye S."/>
            <person name="Thomson T."/>
            <person name="Thoulutsang Y."/>
            <person name="Thoulutsang D."/>
            <person name="Topham K."/>
            <person name="Topping I."/>
            <person name="Tsamla T."/>
            <person name="Vassiliev H."/>
            <person name="Vo A."/>
            <person name="Wangchuk T."/>
            <person name="Wangdi T."/>
            <person name="Weiand M."/>
            <person name="Wilkinson J."/>
            <person name="Wilson A."/>
            <person name="Yadav S."/>
            <person name="Young G."/>
            <person name="Yu Q."/>
            <person name="Zembek L."/>
            <person name="Zhong D."/>
            <person name="Zimmer A."/>
            <person name="Zwirko Z."/>
            <person name="Jaffe D.B."/>
            <person name="Alvarez P."/>
            <person name="Brockman W."/>
            <person name="Butler J."/>
            <person name="Chin C."/>
            <person name="Gnerre S."/>
            <person name="Grabherr M."/>
            <person name="Kleber M."/>
            <person name="Mauceli E."/>
            <person name="MacCallum I."/>
        </authorList>
    </citation>
    <scope>NUCLEOTIDE SEQUENCE [LARGE SCALE GENOMIC DNA]</scope>
    <source>
        <strain evidence="2">white501</strain>
    </source>
</reference>
<proteinExistence type="predicted"/>
<gene>
    <name evidence="1" type="primary">Dsim\GD10642</name>
    <name evidence="1" type="ORF">Dsim_GD10642</name>
</gene>
<sequence length="120" mass="13848">MSDYRAIRAERNYGAGRRAVVEVEVVLLHCRKLVRCPHHPAISSWPMGARARERHQQFVMRHIEMEEEPDHPWWWLLGASGLLGFDLGAVRVRDVCCTWTVARRSLNGSLRRVCAGTETR</sequence>
<dbReference type="HOGENOM" id="CLU_2052058_0_0_1"/>
<keyword evidence="2" id="KW-1185">Reference proteome</keyword>
<name>B4QGU1_DROSI</name>